<dbReference type="Pfam" id="PF02567">
    <property type="entry name" value="PhzC-PhzF"/>
    <property type="match status" value="1"/>
</dbReference>
<dbReference type="RefSeq" id="WP_157689426.1">
    <property type="nucleotide sequence ID" value="NZ_CP034345.1"/>
</dbReference>
<dbReference type="KEGG" id="hra:EI982_09295"/>
<sequence length="300" mass="31391">MDTYRTLLIDAFAAEPLAGNAAGLVPDADGLTDDRMRAVARELGASETAFLTPDADDADRRIRYFTPTQEVDLCGHATVAALAFLHEEGALDAGEGSLRTNVGVLDVAVTDDGVAWMTQDDPSVETVDLDYDRAGEALGIDPAALRDVGADLPAAVASTGLPFLTVPVNFLEHLGNADPDMDALDALAADHGATGVYAFTFDTLDADSTLHARMFAPGAGVPEDPVTGTASGACGAYLRAVDAFDDLPDEMRFEQGHFVDRPGLVRVRVDEDVRVGGRAVTALDGSLAVPSTDDDDILEA</sequence>
<dbReference type="Gene3D" id="3.10.310.10">
    <property type="entry name" value="Diaminopimelate Epimerase, Chain A, domain 1"/>
    <property type="match status" value="2"/>
</dbReference>
<organism evidence="2 3">
    <name type="scientific">Haloplanus rallus</name>
    <dbReference type="NCBI Taxonomy" id="1816183"/>
    <lineage>
        <taxon>Archaea</taxon>
        <taxon>Methanobacteriati</taxon>
        <taxon>Methanobacteriota</taxon>
        <taxon>Stenosarchaea group</taxon>
        <taxon>Halobacteria</taxon>
        <taxon>Halobacteriales</taxon>
        <taxon>Haloferacaceae</taxon>
        <taxon>Haloplanus</taxon>
    </lineage>
</organism>
<dbReference type="SUPFAM" id="SSF54506">
    <property type="entry name" value="Diaminopimelate epimerase-like"/>
    <property type="match status" value="1"/>
</dbReference>
<dbReference type="OrthoDB" id="105902at2157"/>
<dbReference type="GeneID" id="99246236"/>
<dbReference type="Proteomes" id="UP000428325">
    <property type="component" value="Chromosome"/>
</dbReference>
<keyword evidence="3" id="KW-1185">Reference proteome</keyword>
<dbReference type="EMBL" id="CP034345">
    <property type="protein sequence ID" value="QGX94969.1"/>
    <property type="molecule type" value="Genomic_DNA"/>
</dbReference>
<evidence type="ECO:0000313" key="3">
    <source>
        <dbReference type="Proteomes" id="UP000428325"/>
    </source>
</evidence>
<dbReference type="AlphaFoldDB" id="A0A6B9FEQ3"/>
<dbReference type="GO" id="GO:0005737">
    <property type="term" value="C:cytoplasm"/>
    <property type="evidence" value="ECO:0007669"/>
    <property type="project" value="TreeGrafter"/>
</dbReference>
<evidence type="ECO:0000313" key="2">
    <source>
        <dbReference type="EMBL" id="QGX94969.1"/>
    </source>
</evidence>
<reference evidence="2 3" key="1">
    <citation type="submission" date="2018-12" db="EMBL/GenBank/DDBJ databases">
        <title>Complete genome sequence of Haloplanus rallus MBLA0036.</title>
        <authorList>
            <person name="Nam Y.-d."/>
            <person name="Kang J."/>
            <person name="Chung W.-H."/>
            <person name="Park Y.S."/>
        </authorList>
    </citation>
    <scope>NUCLEOTIDE SEQUENCE [LARGE SCALE GENOMIC DNA]</scope>
    <source>
        <strain evidence="2 3">MBLA0036</strain>
    </source>
</reference>
<dbReference type="PANTHER" id="PTHR13774">
    <property type="entry name" value="PHENAZINE BIOSYNTHESIS PROTEIN"/>
    <property type="match status" value="1"/>
</dbReference>
<dbReference type="GO" id="GO:0016853">
    <property type="term" value="F:isomerase activity"/>
    <property type="evidence" value="ECO:0007669"/>
    <property type="project" value="UniProtKB-KW"/>
</dbReference>
<accession>A0A6B9FEQ3</accession>
<dbReference type="NCBIfam" id="TIGR00654">
    <property type="entry name" value="PhzF_family"/>
    <property type="match status" value="1"/>
</dbReference>
<evidence type="ECO:0000256" key="1">
    <source>
        <dbReference type="ARBA" id="ARBA00023235"/>
    </source>
</evidence>
<name>A0A6B9FEQ3_9EURY</name>
<protein>
    <submittedName>
        <fullName evidence="2">PhzF family phenazine biosynthesis protein</fullName>
    </submittedName>
</protein>
<gene>
    <name evidence="2" type="ORF">EI982_09295</name>
</gene>
<dbReference type="PIRSF" id="PIRSF016184">
    <property type="entry name" value="PhzC_PhzF"/>
    <property type="match status" value="1"/>
</dbReference>
<dbReference type="InterPro" id="IPR003719">
    <property type="entry name" value="Phenazine_PhzF-like"/>
</dbReference>
<keyword evidence="1" id="KW-0413">Isomerase</keyword>
<proteinExistence type="predicted"/>
<dbReference type="PANTHER" id="PTHR13774:SF39">
    <property type="entry name" value="BIOSYNTHESIS PROTEIN, PUTATIVE-RELATED"/>
    <property type="match status" value="1"/>
</dbReference>